<evidence type="ECO:0000256" key="1">
    <source>
        <dbReference type="PROSITE-ProRule" id="PRU00371"/>
    </source>
</evidence>
<evidence type="ECO:0000259" key="2">
    <source>
        <dbReference type="PROSITE" id="PS51029"/>
    </source>
</evidence>
<keyword evidence="1" id="KW-0539">Nucleus</keyword>
<dbReference type="GeneID" id="118278965"/>
<dbReference type="GO" id="GO:0003677">
    <property type="term" value="F:DNA binding"/>
    <property type="evidence" value="ECO:0007669"/>
    <property type="project" value="InterPro"/>
</dbReference>
<comment type="subcellular location">
    <subcellularLocation>
        <location evidence="1">Nucleus</location>
    </subcellularLocation>
</comment>
<dbReference type="RefSeq" id="XP_050559703.1">
    <property type="nucleotide sequence ID" value="XM_050703746.1"/>
</dbReference>
<dbReference type="Proteomes" id="UP000829999">
    <property type="component" value="Chromosome 24"/>
</dbReference>
<dbReference type="PANTHER" id="PTHR12243:SF67">
    <property type="entry name" value="COREPRESSOR OF PANGOLIN, ISOFORM A-RELATED"/>
    <property type="match status" value="1"/>
</dbReference>
<dbReference type="PROSITE" id="PS51029">
    <property type="entry name" value="MADF"/>
    <property type="match status" value="1"/>
</dbReference>
<protein>
    <submittedName>
        <fullName evidence="5 6">Uncharacterized protein LOC118278965</fullName>
    </submittedName>
</protein>
<dbReference type="RefSeq" id="XP_050559702.1">
    <property type="nucleotide sequence ID" value="XM_050703745.1"/>
</dbReference>
<dbReference type="PANTHER" id="PTHR12243">
    <property type="entry name" value="MADF DOMAIN TRANSCRIPTION FACTOR"/>
    <property type="match status" value="1"/>
</dbReference>
<gene>
    <name evidence="5 6 7" type="primary">LOC118278965</name>
</gene>
<organism evidence="4 7">
    <name type="scientific">Spodoptera frugiperda</name>
    <name type="common">Fall armyworm</name>
    <dbReference type="NCBI Taxonomy" id="7108"/>
    <lineage>
        <taxon>Eukaryota</taxon>
        <taxon>Metazoa</taxon>
        <taxon>Ecdysozoa</taxon>
        <taxon>Arthropoda</taxon>
        <taxon>Hexapoda</taxon>
        <taxon>Insecta</taxon>
        <taxon>Pterygota</taxon>
        <taxon>Neoptera</taxon>
        <taxon>Endopterygota</taxon>
        <taxon>Lepidoptera</taxon>
        <taxon>Glossata</taxon>
        <taxon>Ditrysia</taxon>
        <taxon>Noctuoidea</taxon>
        <taxon>Noctuidae</taxon>
        <taxon>Amphipyrinae</taxon>
        <taxon>Spodoptera</taxon>
    </lineage>
</organism>
<keyword evidence="4" id="KW-1185">Reference proteome</keyword>
<evidence type="ECO:0000313" key="7">
    <source>
        <dbReference type="RefSeq" id="XP_050559703.1"/>
    </source>
</evidence>
<dbReference type="RefSeq" id="XP_050559701.1">
    <property type="nucleotide sequence ID" value="XM_050703744.1"/>
</dbReference>
<dbReference type="InterPro" id="IPR039353">
    <property type="entry name" value="TF_Adf1"/>
</dbReference>
<dbReference type="SMART" id="SM00595">
    <property type="entry name" value="MADF"/>
    <property type="match status" value="1"/>
</dbReference>
<accession>A0A9R0E6Q2</accession>
<reference evidence="5 6" key="1">
    <citation type="submission" date="2025-04" db="UniProtKB">
        <authorList>
            <consortium name="RefSeq"/>
        </authorList>
    </citation>
    <scope>IDENTIFICATION</scope>
    <source>
        <tissue evidence="5 6">Whole larval tissue</tissue>
    </source>
</reference>
<proteinExistence type="predicted"/>
<feature type="domain" description="BESS" evidence="3">
    <location>
        <begin position="260"/>
        <end position="299"/>
    </location>
</feature>
<name>A0A9R0E6Q2_SPOFR</name>
<evidence type="ECO:0000313" key="4">
    <source>
        <dbReference type="Proteomes" id="UP000829999"/>
    </source>
</evidence>
<dbReference type="InterPro" id="IPR006578">
    <property type="entry name" value="MADF-dom"/>
</dbReference>
<dbReference type="InterPro" id="IPR004210">
    <property type="entry name" value="BESS_motif"/>
</dbReference>
<evidence type="ECO:0000313" key="6">
    <source>
        <dbReference type="RefSeq" id="XP_050559702.1"/>
    </source>
</evidence>
<evidence type="ECO:0000259" key="3">
    <source>
        <dbReference type="PROSITE" id="PS51031"/>
    </source>
</evidence>
<dbReference type="OrthoDB" id="6159213at2759"/>
<dbReference type="GO" id="GO:0005634">
    <property type="term" value="C:nucleus"/>
    <property type="evidence" value="ECO:0007669"/>
    <property type="project" value="UniProtKB-SubCell"/>
</dbReference>
<dbReference type="Pfam" id="PF10545">
    <property type="entry name" value="MADF_DNA_bdg"/>
    <property type="match status" value="1"/>
</dbReference>
<sequence>MSGPARKIAYQRHEYSGARKSSKRVKSAFRRMYGEDNRVKIWRAEELKKKLMKDQIIPDDSIVIPSTSTVRQYSNTSTRDVDSQALIALVFERKPLWDKQNMFHNNRSVSDKYWKEICTELKQDEHKVKKRWRYLRDYFTSELGKVESALSGDQGIEIIPKWPHYTSLLFLKDHVTPRSRLKPNGSSPSESMDQETEIIESESLDHDYCPSPVPRIFEDSSCVEQCTPEVSKVPEIDVEHRILSYLQDKERSRQNRTDAQKEHVLFFKSLLPHVDKIPRHRLLAFRNRIQSVVEEFAYESLQNNGDIEIKISRLD</sequence>
<evidence type="ECO:0000313" key="5">
    <source>
        <dbReference type="RefSeq" id="XP_050559701.1"/>
    </source>
</evidence>
<feature type="domain" description="MADF" evidence="2">
    <location>
        <begin position="85"/>
        <end position="176"/>
    </location>
</feature>
<dbReference type="PROSITE" id="PS51031">
    <property type="entry name" value="BESS"/>
    <property type="match status" value="1"/>
</dbReference>
<dbReference type="AlphaFoldDB" id="A0A9R0E6Q2"/>